<gene>
    <name evidence="4" type="ORF">DTO57_08105</name>
</gene>
<dbReference type="AlphaFoldDB" id="A0A367Y365"/>
<dbReference type="GO" id="GO:0003677">
    <property type="term" value="F:DNA binding"/>
    <property type="evidence" value="ECO:0007669"/>
    <property type="project" value="UniProtKB-UniRule"/>
</dbReference>
<dbReference type="PROSITE" id="PS51755">
    <property type="entry name" value="OMPR_PHOB"/>
    <property type="match status" value="1"/>
</dbReference>
<dbReference type="EC" id="4.2.1.75" evidence="4"/>
<dbReference type="SUPFAM" id="SSF46894">
    <property type="entry name" value="C-terminal effector domain of the bipartite response regulators"/>
    <property type="match status" value="1"/>
</dbReference>
<organism evidence="4 5">
    <name type="scientific">Microbacterium sorbitolivorans</name>
    <dbReference type="NCBI Taxonomy" id="1867410"/>
    <lineage>
        <taxon>Bacteria</taxon>
        <taxon>Bacillati</taxon>
        <taxon>Actinomycetota</taxon>
        <taxon>Actinomycetes</taxon>
        <taxon>Micrococcales</taxon>
        <taxon>Microbacteriaceae</taxon>
        <taxon>Microbacterium</taxon>
    </lineage>
</organism>
<dbReference type="Gene3D" id="1.10.10.10">
    <property type="entry name" value="Winged helix-like DNA-binding domain superfamily/Winged helix DNA-binding domain"/>
    <property type="match status" value="1"/>
</dbReference>
<dbReference type="InterPro" id="IPR001867">
    <property type="entry name" value="OmpR/PhoB-type_DNA-bd"/>
</dbReference>
<name>A0A367Y365_9MICO</name>
<dbReference type="GO" id="GO:0004852">
    <property type="term" value="F:uroporphyrinogen-III synthase activity"/>
    <property type="evidence" value="ECO:0007669"/>
    <property type="project" value="UniProtKB-EC"/>
</dbReference>
<dbReference type="Pfam" id="PF02602">
    <property type="entry name" value="HEM4"/>
    <property type="match status" value="1"/>
</dbReference>
<evidence type="ECO:0000313" key="5">
    <source>
        <dbReference type="Proteomes" id="UP000253508"/>
    </source>
</evidence>
<dbReference type="CDD" id="cd06578">
    <property type="entry name" value="HemD"/>
    <property type="match status" value="1"/>
</dbReference>
<sequence length="376" mass="39144">MDVTGERLSAALEGCRIVLTADRRTAEITAAFERHGASVMKAPALTIVPHADDDTLLARTRDLIANPPDVIVATTGIGFRAWMEVADEAGLVHDLERVLAGARIIARGAKARGAVQQAGFAVAWVPQTETAAELGDRLVDEGVTGCRVAVQHHGSGADGLDELFLANGASVVSLTVYRWGPPADPQAVRASALAAAAGSVDAVVFTSGPAAYEWIQSARECGALDRIRERAGRGELMMAAVGPATAEPLRDQSVAAYIAERGRLGSLIRGVVVHLGDGSPRVATAAGELSIRSAGAVIGGRLVPLSPGGVAVLRVLFEARGAVVSRRTLLDALPASAPNAHALEMTIARLREALGAAKLIHTVVKRGYRLDVQEEV</sequence>
<dbReference type="PANTHER" id="PTHR40082:SF1">
    <property type="entry name" value="BLR5956 PROTEIN"/>
    <property type="match status" value="1"/>
</dbReference>
<dbReference type="Gene3D" id="3.40.50.10090">
    <property type="match status" value="2"/>
</dbReference>
<feature type="domain" description="OmpR/PhoB-type" evidence="3">
    <location>
        <begin position="279"/>
        <end position="372"/>
    </location>
</feature>
<dbReference type="GO" id="GO:0000160">
    <property type="term" value="P:phosphorelay signal transduction system"/>
    <property type="evidence" value="ECO:0007669"/>
    <property type="project" value="InterPro"/>
</dbReference>
<feature type="DNA-binding region" description="OmpR/PhoB-type" evidence="2">
    <location>
        <begin position="279"/>
        <end position="372"/>
    </location>
</feature>
<dbReference type="InterPro" id="IPR039793">
    <property type="entry name" value="UROS/Hem4"/>
</dbReference>
<reference evidence="4 5" key="1">
    <citation type="submission" date="2018-07" db="EMBL/GenBank/DDBJ databases">
        <title>Microbacterium endoborsara sp. nov., a novel actinobacterium isolated from Borszczowia aralocaspica.</title>
        <authorList>
            <person name="An D."/>
        </authorList>
    </citation>
    <scope>NUCLEOTIDE SEQUENCE [LARGE SCALE GENOMIC DNA]</scope>
    <source>
        <strain evidence="4 5">C1.15228</strain>
    </source>
</reference>
<dbReference type="GO" id="GO:0006355">
    <property type="term" value="P:regulation of DNA-templated transcription"/>
    <property type="evidence" value="ECO:0007669"/>
    <property type="project" value="InterPro"/>
</dbReference>
<dbReference type="NCBIfam" id="NF005568">
    <property type="entry name" value="PRK07239.1"/>
    <property type="match status" value="1"/>
</dbReference>
<dbReference type="Pfam" id="PF00486">
    <property type="entry name" value="Trans_reg_C"/>
    <property type="match status" value="1"/>
</dbReference>
<keyword evidence="5" id="KW-1185">Reference proteome</keyword>
<keyword evidence="1 2" id="KW-0238">DNA-binding</keyword>
<dbReference type="GO" id="GO:0006780">
    <property type="term" value="P:uroporphyrinogen III biosynthetic process"/>
    <property type="evidence" value="ECO:0007669"/>
    <property type="project" value="InterPro"/>
</dbReference>
<dbReference type="InterPro" id="IPR036108">
    <property type="entry name" value="4pyrrol_syn_uPrphyn_synt_sf"/>
</dbReference>
<protein>
    <submittedName>
        <fullName evidence="4">Uroporphyrinogen-III synthase</fullName>
        <ecNumber evidence="4">4.2.1.75</ecNumber>
    </submittedName>
</protein>
<dbReference type="InterPro" id="IPR003754">
    <property type="entry name" value="4pyrrol_synth_uPrphyn_synth"/>
</dbReference>
<dbReference type="SMART" id="SM00862">
    <property type="entry name" value="Trans_reg_C"/>
    <property type="match status" value="1"/>
</dbReference>
<dbReference type="EMBL" id="QORO01000002">
    <property type="protein sequence ID" value="RCK60268.1"/>
    <property type="molecule type" value="Genomic_DNA"/>
</dbReference>
<dbReference type="SUPFAM" id="SSF69618">
    <property type="entry name" value="HemD-like"/>
    <property type="match status" value="1"/>
</dbReference>
<evidence type="ECO:0000259" key="3">
    <source>
        <dbReference type="PROSITE" id="PS51755"/>
    </source>
</evidence>
<keyword evidence="4" id="KW-0456">Lyase</keyword>
<accession>A0A367Y365</accession>
<evidence type="ECO:0000313" key="4">
    <source>
        <dbReference type="EMBL" id="RCK60268.1"/>
    </source>
</evidence>
<dbReference type="OrthoDB" id="213853at2"/>
<evidence type="ECO:0000256" key="2">
    <source>
        <dbReference type="PROSITE-ProRule" id="PRU01091"/>
    </source>
</evidence>
<dbReference type="PANTHER" id="PTHR40082">
    <property type="entry name" value="BLR5956 PROTEIN"/>
    <property type="match status" value="1"/>
</dbReference>
<proteinExistence type="predicted"/>
<dbReference type="InterPro" id="IPR016032">
    <property type="entry name" value="Sig_transdc_resp-reg_C-effctor"/>
</dbReference>
<dbReference type="Proteomes" id="UP000253508">
    <property type="component" value="Unassembled WGS sequence"/>
</dbReference>
<evidence type="ECO:0000256" key="1">
    <source>
        <dbReference type="ARBA" id="ARBA00023125"/>
    </source>
</evidence>
<dbReference type="InterPro" id="IPR036388">
    <property type="entry name" value="WH-like_DNA-bd_sf"/>
</dbReference>
<comment type="caution">
    <text evidence="4">The sequence shown here is derived from an EMBL/GenBank/DDBJ whole genome shotgun (WGS) entry which is preliminary data.</text>
</comment>
<dbReference type="CDD" id="cd00383">
    <property type="entry name" value="trans_reg_C"/>
    <property type="match status" value="1"/>
</dbReference>